<dbReference type="PANTHER" id="PTHR31398">
    <property type="entry name" value="MEIOTIC NUCLEAR DIVISION PROTEIN 1 HOMOLOG"/>
    <property type="match status" value="1"/>
</dbReference>
<evidence type="ECO:0008006" key="5">
    <source>
        <dbReference type="Google" id="ProtNLM"/>
    </source>
</evidence>
<evidence type="ECO:0000256" key="1">
    <source>
        <dbReference type="SAM" id="MobiDB-lite"/>
    </source>
</evidence>
<feature type="transmembrane region" description="Helical" evidence="2">
    <location>
        <begin position="33"/>
        <end position="52"/>
    </location>
</feature>
<gene>
    <name evidence="3" type="primary">Contig3008.g3214</name>
    <name evidence="3" type="ORF">STYLEM_9415</name>
</gene>
<evidence type="ECO:0000256" key="2">
    <source>
        <dbReference type="SAM" id="Phobius"/>
    </source>
</evidence>
<organism evidence="3 4">
    <name type="scientific">Stylonychia lemnae</name>
    <name type="common">Ciliate</name>
    <dbReference type="NCBI Taxonomy" id="5949"/>
    <lineage>
        <taxon>Eukaryota</taxon>
        <taxon>Sar</taxon>
        <taxon>Alveolata</taxon>
        <taxon>Ciliophora</taxon>
        <taxon>Intramacronucleata</taxon>
        <taxon>Spirotrichea</taxon>
        <taxon>Stichotrichia</taxon>
        <taxon>Sporadotrichida</taxon>
        <taxon>Oxytrichidae</taxon>
        <taxon>Stylonychinae</taxon>
        <taxon>Stylonychia</taxon>
    </lineage>
</organism>
<dbReference type="GO" id="GO:0007131">
    <property type="term" value="P:reciprocal meiotic recombination"/>
    <property type="evidence" value="ECO:0007669"/>
    <property type="project" value="TreeGrafter"/>
</dbReference>
<sequence length="807" mass="93277">MGKGTCRKSLRKIDLYGKSITFTYKGIDAYKTALGGSVSFIIMAFITVIVLLKVNTMINKENNQIRKSSIVRINNENQAVENLGDDGISLAFMVSDNKGNPYKDSSSIGEFKLWQQTVIMSYDDKLGSTDRQYSKQEIPLNNCNSKSLTFKNLNKKELSKHPVSSFICPQWDNLTLQADQNAPQYQYLYLEFIKCTNPKKCPNTELLQDTIDTSYIHFLVLSSYFDGDDFERPVKQFMDDLTYPIMNDQNLQAIINYKIVELDLNDNISGLFTIYTKKDKLYQLSSSTQFSQSLKNTNNAIFTLKISLDKYVDQYKRQVYTIAAVLQEVGGFKTALVFLGFITFNQIQTAKFYFSMARNLFQIQEKGMLFALGAIKRKRLDGTELKDFVYKELDHDKIENPEIFDHVMDQIEKTYQLKHLRELSHQILAQKGKDKFTQEFDVVNVVRRLRLVDKMVKLLFSLPQQILLYNQKKDVILLQDSDDDELIDHSIPQNSQQRQKLIEKYKGNLQTKNQIKIDLLRLDSRRQQIEEAFKFYQDKKLISELDRRIIMGTVSKSSKWDFTKDTYEKLFAQNLIQINQKAQKAQSLSSKKFVSGVIHADKINSYKRQSTHFIVNRYAFEEEHEVVQKQNTKRKSIFLPRESIGKIDIGPPINIQDEKPSYLTSSLSSEEEEVKSNKSDRHSPISTARELNSVQKKQLIKQFSKKSQSIDQQNTKKITPIHEKAFSIVDSLSYKINFKTSNKPSKQADSDQGKDYQAQDDESSADVFEGNTPSDDENMNNTNDNRLPLTQADQYDEEAPVYQSNQN</sequence>
<feature type="region of interest" description="Disordered" evidence="1">
    <location>
        <begin position="740"/>
        <end position="807"/>
    </location>
</feature>
<protein>
    <recommendedName>
        <fullName evidence="5">Transmembrane protein</fullName>
    </recommendedName>
</protein>
<feature type="compositionally biased region" description="Basic and acidic residues" evidence="1">
    <location>
        <begin position="674"/>
        <end position="683"/>
    </location>
</feature>
<keyword evidence="2" id="KW-0472">Membrane</keyword>
<dbReference type="Proteomes" id="UP000039865">
    <property type="component" value="Unassembled WGS sequence"/>
</dbReference>
<dbReference type="PANTHER" id="PTHR31398:SF0">
    <property type="entry name" value="MEIOTIC NUCLEAR DIVISION PROTEIN 1 HOMOLOG"/>
    <property type="match status" value="1"/>
</dbReference>
<dbReference type="AlphaFoldDB" id="A0A078AG34"/>
<feature type="compositionally biased region" description="Polar residues" evidence="1">
    <location>
        <begin position="684"/>
        <end position="693"/>
    </location>
</feature>
<name>A0A078AG34_STYLE</name>
<accession>A0A078AG34</accession>
<dbReference type="EMBL" id="CCKQ01008950">
    <property type="protein sequence ID" value="CDW80417.1"/>
    <property type="molecule type" value="Genomic_DNA"/>
</dbReference>
<keyword evidence="4" id="KW-1185">Reference proteome</keyword>
<proteinExistence type="predicted"/>
<dbReference type="GO" id="GO:0005634">
    <property type="term" value="C:nucleus"/>
    <property type="evidence" value="ECO:0007669"/>
    <property type="project" value="TreeGrafter"/>
</dbReference>
<reference evidence="3 4" key="1">
    <citation type="submission" date="2014-06" db="EMBL/GenBank/DDBJ databases">
        <authorList>
            <person name="Swart Estienne"/>
        </authorList>
    </citation>
    <scope>NUCLEOTIDE SEQUENCE [LARGE SCALE GENOMIC DNA]</scope>
    <source>
        <strain evidence="3 4">130c</strain>
    </source>
</reference>
<keyword evidence="2" id="KW-0812">Transmembrane</keyword>
<evidence type="ECO:0000313" key="4">
    <source>
        <dbReference type="Proteomes" id="UP000039865"/>
    </source>
</evidence>
<dbReference type="OMA" id="TMINKEN"/>
<feature type="region of interest" description="Disordered" evidence="1">
    <location>
        <begin position="649"/>
        <end position="693"/>
    </location>
</feature>
<dbReference type="InParanoid" id="A0A078AG34"/>
<keyword evidence="2" id="KW-1133">Transmembrane helix</keyword>
<evidence type="ECO:0000313" key="3">
    <source>
        <dbReference type="EMBL" id="CDW80417.1"/>
    </source>
</evidence>